<dbReference type="EMBL" id="SLVJ01000007">
    <property type="protein sequence ID" value="TCM67811.1"/>
    <property type="molecule type" value="Genomic_DNA"/>
</dbReference>
<dbReference type="AlphaFoldDB" id="A0A4R1XXA5"/>
<evidence type="ECO:0000313" key="1">
    <source>
        <dbReference type="EMBL" id="TCM67811.1"/>
    </source>
</evidence>
<organism evidence="1 2">
    <name type="scientific">Acinetobacter calcoaceticus</name>
    <dbReference type="NCBI Taxonomy" id="471"/>
    <lineage>
        <taxon>Bacteria</taxon>
        <taxon>Pseudomonadati</taxon>
        <taxon>Pseudomonadota</taxon>
        <taxon>Gammaproteobacteria</taxon>
        <taxon>Moraxellales</taxon>
        <taxon>Moraxellaceae</taxon>
        <taxon>Acinetobacter</taxon>
        <taxon>Acinetobacter calcoaceticus/baumannii complex</taxon>
    </lineage>
</organism>
<evidence type="ECO:0000313" key="2">
    <source>
        <dbReference type="Proteomes" id="UP000294963"/>
    </source>
</evidence>
<name>A0A4R1XXA5_ACICA</name>
<accession>A0A4R1XXA5</accession>
<sequence>MMFIKDTQHFPVVEVSYQTADAVTFEDTIAVYEALLDQQKNFVFISEGPFPEQQASHEERQKVAAWVKQKRSAMAKYVKAFVHIEPDQQSRWVAQKFANNFIKFSGYPMFIVVNKEQAQRVIHSVLKI</sequence>
<reference evidence="1 2" key="1">
    <citation type="submission" date="2019-03" db="EMBL/GenBank/DDBJ databases">
        <title>Genomic analyses of the natural microbiome of Caenorhabditis elegans.</title>
        <authorList>
            <person name="Samuel B."/>
        </authorList>
    </citation>
    <scope>NUCLEOTIDE SEQUENCE [LARGE SCALE GENOMIC DNA]</scope>
    <source>
        <strain evidence="1 2">JUb89</strain>
    </source>
</reference>
<dbReference type="Proteomes" id="UP000294963">
    <property type="component" value="Unassembled WGS sequence"/>
</dbReference>
<protein>
    <submittedName>
        <fullName evidence="1">Uncharacterized protein</fullName>
    </submittedName>
</protein>
<comment type="caution">
    <text evidence="1">The sequence shown here is derived from an EMBL/GenBank/DDBJ whole genome shotgun (WGS) entry which is preliminary data.</text>
</comment>
<keyword evidence="2" id="KW-1185">Reference proteome</keyword>
<gene>
    <name evidence="1" type="ORF">EC844_107106</name>
</gene>
<proteinExistence type="predicted"/>